<feature type="transmembrane region" description="Helical" evidence="1">
    <location>
        <begin position="104"/>
        <end position="125"/>
    </location>
</feature>
<evidence type="ECO:0000313" key="2">
    <source>
        <dbReference type="EMBL" id="QNI31461.1"/>
    </source>
</evidence>
<evidence type="ECO:0000313" key="3">
    <source>
        <dbReference type="Proteomes" id="UP000515312"/>
    </source>
</evidence>
<organism evidence="2 3">
    <name type="scientific">Alloacidobacterium dinghuense</name>
    <dbReference type="NCBI Taxonomy" id="2763107"/>
    <lineage>
        <taxon>Bacteria</taxon>
        <taxon>Pseudomonadati</taxon>
        <taxon>Acidobacteriota</taxon>
        <taxon>Terriglobia</taxon>
        <taxon>Terriglobales</taxon>
        <taxon>Acidobacteriaceae</taxon>
        <taxon>Alloacidobacterium</taxon>
    </lineage>
</organism>
<dbReference type="KEGG" id="adin:H7849_20655"/>
<sequence length="180" mass="20019">MPIIEGTYGLLAEFDTPSDLVRAAQAAYDSGYRRMDCYTPYPVEEAAAAIGFHRDNVSLICLIGGLLGVVAMFSLETWISVWAYPLNIAGRPYYSWPAFIVPAYEWTILFSGLSAAFGMLAVCGLPQVYHPLFNAPNFRRGATSDKFFLCLESTDPKFDVAESRAFLESWQPVSVVEVEY</sequence>
<name>A0A7G8BFZ1_9BACT</name>
<keyword evidence="1" id="KW-1133">Transmembrane helix</keyword>
<proteinExistence type="predicted"/>
<dbReference type="AlphaFoldDB" id="A0A7G8BFZ1"/>
<feature type="transmembrane region" description="Helical" evidence="1">
    <location>
        <begin position="59"/>
        <end position="84"/>
    </location>
</feature>
<dbReference type="PANTHER" id="PTHR40394">
    <property type="entry name" value="LIPOPROTEIN-RELATED"/>
    <property type="match status" value="1"/>
</dbReference>
<dbReference type="InterPro" id="IPR021776">
    <property type="entry name" value="ActD"/>
</dbReference>
<keyword evidence="3" id="KW-1185">Reference proteome</keyword>
<reference evidence="2 3" key="1">
    <citation type="submission" date="2020-08" db="EMBL/GenBank/DDBJ databases">
        <title>Edaphobacter telluris sp. nov. and Acidobacterium dinghuensis sp. nov., two acidobacteria isolated from forest soil.</title>
        <authorList>
            <person name="Fu J."/>
            <person name="Qiu L."/>
        </authorList>
    </citation>
    <scope>NUCLEOTIDE SEQUENCE [LARGE SCALE GENOMIC DNA]</scope>
    <source>
        <strain evidence="2">4Y35</strain>
    </source>
</reference>
<dbReference type="Pfam" id="PF11821">
    <property type="entry name" value="ActD"/>
    <property type="match status" value="1"/>
</dbReference>
<keyword evidence="1" id="KW-0472">Membrane</keyword>
<protein>
    <submittedName>
        <fullName evidence="2">DUF3341 domain-containing protein</fullName>
    </submittedName>
</protein>
<accession>A0A7G8BFZ1</accession>
<dbReference type="EMBL" id="CP060394">
    <property type="protein sequence ID" value="QNI31461.1"/>
    <property type="molecule type" value="Genomic_DNA"/>
</dbReference>
<keyword evidence="1" id="KW-0812">Transmembrane</keyword>
<gene>
    <name evidence="2" type="ORF">H7849_20655</name>
</gene>
<dbReference type="PANTHER" id="PTHR40394:SF2">
    <property type="entry name" value="QUINOL:CYTOCHROME C OXIDOREDUCTASE MEMBRANE PROTEIN"/>
    <property type="match status" value="1"/>
</dbReference>
<dbReference type="Proteomes" id="UP000515312">
    <property type="component" value="Chromosome"/>
</dbReference>
<dbReference type="RefSeq" id="WP_186742115.1">
    <property type="nucleotide sequence ID" value="NZ_CP060394.1"/>
</dbReference>
<evidence type="ECO:0000256" key="1">
    <source>
        <dbReference type="SAM" id="Phobius"/>
    </source>
</evidence>